<dbReference type="InterPro" id="IPR051912">
    <property type="entry name" value="Alkylbase_DNA_Glycosylase/TA"/>
</dbReference>
<protein>
    <recommendedName>
        <fullName evidence="3">HhH-GPD domain-containing protein</fullName>
    </recommendedName>
</protein>
<dbReference type="GO" id="GO:0008725">
    <property type="term" value="F:DNA-3-methyladenine glycosylase activity"/>
    <property type="evidence" value="ECO:0007669"/>
    <property type="project" value="TreeGrafter"/>
</dbReference>
<dbReference type="PANTHER" id="PTHR43003">
    <property type="entry name" value="DNA-3-METHYLADENINE GLYCOSYLASE"/>
    <property type="match status" value="1"/>
</dbReference>
<evidence type="ECO:0000259" key="3">
    <source>
        <dbReference type="SMART" id="SM00478"/>
    </source>
</evidence>
<dbReference type="GO" id="GO:0032993">
    <property type="term" value="C:protein-DNA complex"/>
    <property type="evidence" value="ECO:0007669"/>
    <property type="project" value="TreeGrafter"/>
</dbReference>
<keyword evidence="2" id="KW-0234">DNA repair</keyword>
<dbReference type="GO" id="GO:0006307">
    <property type="term" value="P:DNA alkylation repair"/>
    <property type="evidence" value="ECO:0007669"/>
    <property type="project" value="TreeGrafter"/>
</dbReference>
<gene>
    <name evidence="4" type="ORF">METZ01_LOCUS97158</name>
</gene>
<proteinExistence type="predicted"/>
<feature type="domain" description="HhH-GPD" evidence="3">
    <location>
        <begin position="53"/>
        <end position="202"/>
    </location>
</feature>
<dbReference type="GO" id="GO:0032131">
    <property type="term" value="F:alkylated DNA binding"/>
    <property type="evidence" value="ECO:0007669"/>
    <property type="project" value="TreeGrafter"/>
</dbReference>
<dbReference type="GO" id="GO:0006285">
    <property type="term" value="P:base-excision repair, AP site formation"/>
    <property type="evidence" value="ECO:0007669"/>
    <property type="project" value="TreeGrafter"/>
</dbReference>
<dbReference type="SUPFAM" id="SSF48150">
    <property type="entry name" value="DNA-glycosylase"/>
    <property type="match status" value="1"/>
</dbReference>
<dbReference type="InterPro" id="IPR003265">
    <property type="entry name" value="HhH-GPD_domain"/>
</dbReference>
<dbReference type="PANTHER" id="PTHR43003:SF5">
    <property type="entry name" value="DNA-3-METHYLADENINE GLYCOSYLASE"/>
    <property type="match status" value="1"/>
</dbReference>
<evidence type="ECO:0000256" key="2">
    <source>
        <dbReference type="ARBA" id="ARBA00023204"/>
    </source>
</evidence>
<accession>A0A381VVJ9</accession>
<dbReference type="CDD" id="cd00056">
    <property type="entry name" value="ENDO3c"/>
    <property type="match status" value="1"/>
</dbReference>
<evidence type="ECO:0000313" key="4">
    <source>
        <dbReference type="EMBL" id="SVA44304.1"/>
    </source>
</evidence>
<dbReference type="SMART" id="SM00478">
    <property type="entry name" value="ENDO3c"/>
    <property type="match status" value="1"/>
</dbReference>
<reference evidence="4" key="1">
    <citation type="submission" date="2018-05" db="EMBL/GenBank/DDBJ databases">
        <authorList>
            <person name="Lanie J.A."/>
            <person name="Ng W.-L."/>
            <person name="Kazmierczak K.M."/>
            <person name="Andrzejewski T.M."/>
            <person name="Davidsen T.M."/>
            <person name="Wayne K.J."/>
            <person name="Tettelin H."/>
            <person name="Glass J.I."/>
            <person name="Rusch D."/>
            <person name="Podicherti R."/>
            <person name="Tsui H.-C.T."/>
            <person name="Winkler M.E."/>
        </authorList>
    </citation>
    <scope>NUCLEOTIDE SEQUENCE</scope>
</reference>
<organism evidence="4">
    <name type="scientific">marine metagenome</name>
    <dbReference type="NCBI Taxonomy" id="408172"/>
    <lineage>
        <taxon>unclassified sequences</taxon>
        <taxon>metagenomes</taxon>
        <taxon>ecological metagenomes</taxon>
    </lineage>
</organism>
<dbReference type="Pfam" id="PF00730">
    <property type="entry name" value="HhH-GPD"/>
    <property type="match status" value="1"/>
</dbReference>
<dbReference type="InterPro" id="IPR011257">
    <property type="entry name" value="DNA_glycosylase"/>
</dbReference>
<sequence length="208" mass="23801">MTDKLELTAETFPRYAKILAKRYPEMHTILQRWGVPSFWCRKPGIDSLVLIILEQQISFVAAQTIHRRLKAALGGLSARRIHMAGYERLREHGLTRQKSRYCFEIARAVVERRLSLGGVAKMNDHEAITALITLPGIGPWSAAIYLMSALGRIDIWPQGDLALRHGVADILPRHKTELLADTGNRWQPHRAVAARLVWHHYRNMQMKN</sequence>
<keyword evidence="1" id="KW-0227">DNA damage</keyword>
<evidence type="ECO:0000256" key="1">
    <source>
        <dbReference type="ARBA" id="ARBA00022763"/>
    </source>
</evidence>
<dbReference type="Gene3D" id="1.10.340.30">
    <property type="entry name" value="Hypothetical protein, domain 2"/>
    <property type="match status" value="1"/>
</dbReference>
<dbReference type="Gene3D" id="1.10.1670.40">
    <property type="match status" value="1"/>
</dbReference>
<dbReference type="EMBL" id="UINC01009910">
    <property type="protein sequence ID" value="SVA44304.1"/>
    <property type="molecule type" value="Genomic_DNA"/>
</dbReference>
<dbReference type="AlphaFoldDB" id="A0A381VVJ9"/>
<name>A0A381VVJ9_9ZZZZ</name>
<dbReference type="GO" id="GO:0005737">
    <property type="term" value="C:cytoplasm"/>
    <property type="evidence" value="ECO:0007669"/>
    <property type="project" value="TreeGrafter"/>
</dbReference>
<dbReference type="GO" id="GO:0043916">
    <property type="term" value="F:DNA-7-methylguanine glycosylase activity"/>
    <property type="evidence" value="ECO:0007669"/>
    <property type="project" value="TreeGrafter"/>
</dbReference>